<dbReference type="RefSeq" id="WP_282907386.1">
    <property type="nucleotide sequence ID" value="NZ_JAGRPV010000001.1"/>
</dbReference>
<protein>
    <submittedName>
        <fullName evidence="2">IS1595 family transposase</fullName>
    </submittedName>
</protein>
<evidence type="ECO:0000259" key="1">
    <source>
        <dbReference type="Pfam" id="PF12760"/>
    </source>
</evidence>
<gene>
    <name evidence="2" type="ORF">KB449_05380</name>
</gene>
<name>A0ABT6TEW2_9BACL</name>
<proteinExistence type="predicted"/>
<accession>A0ABT6TEW2</accession>
<feature type="domain" description="Transposase zinc-ribbon" evidence="1">
    <location>
        <begin position="15"/>
        <end position="61"/>
    </location>
</feature>
<keyword evidence="3" id="KW-1185">Reference proteome</keyword>
<dbReference type="EMBL" id="JAGRPV010000001">
    <property type="protein sequence ID" value="MDI4644382.1"/>
    <property type="molecule type" value="Genomic_DNA"/>
</dbReference>
<evidence type="ECO:0000313" key="3">
    <source>
        <dbReference type="Proteomes" id="UP001161691"/>
    </source>
</evidence>
<sequence>MSDSNRLCEQAPAFSEEDCEIALFRAKWPDGFRCPRCGGLDFYRIVSRGRRLFECSSCSHQTSLTAGTILQGTGTPLVKWFQALFLMGTGISAVLLAELIQVTYKTAWLINHKLRFAIQMHDEGRPLTGDLQLVGDFYARPVTNRPSDPLAYRDEPAVVGASIDPESGELAEVKIKRVSAKTFNRRTFDVDSFGGFLWRHATEDRTGERRIEIVKASGREGVTALGAVWRGAIAWLARTFGGIGPKHLQAYLDEYCFRVNVRTDGFKALLSLCGRIGTITQPELVRKRSGIRSIRWTGRTNEAKLSRNICIS</sequence>
<dbReference type="InterPro" id="IPR024442">
    <property type="entry name" value="Transposase_Zn_ribbon"/>
</dbReference>
<comment type="caution">
    <text evidence="2">The sequence shown here is derived from an EMBL/GenBank/DDBJ whole genome shotgun (WGS) entry which is preliminary data.</text>
</comment>
<reference evidence="2" key="1">
    <citation type="submission" date="2023-04" db="EMBL/GenBank/DDBJ databases">
        <title>Comparative genomic analysis of Cohnella hashimotonis sp. nov., isolated from the International Space Station.</title>
        <authorList>
            <person name="Venkateswaran K."/>
            <person name="Simpson A."/>
        </authorList>
    </citation>
    <scope>NUCLEOTIDE SEQUENCE</scope>
    <source>
        <strain evidence="2">F6_2S_P_1</strain>
    </source>
</reference>
<evidence type="ECO:0000313" key="2">
    <source>
        <dbReference type="EMBL" id="MDI4644382.1"/>
    </source>
</evidence>
<dbReference type="Pfam" id="PF12760">
    <property type="entry name" value="Zn_ribbon_IS1595"/>
    <property type="match status" value="1"/>
</dbReference>
<organism evidence="2 3">
    <name type="scientific">Cohnella hashimotonis</name>
    <dbReference type="NCBI Taxonomy" id="2826895"/>
    <lineage>
        <taxon>Bacteria</taxon>
        <taxon>Bacillati</taxon>
        <taxon>Bacillota</taxon>
        <taxon>Bacilli</taxon>
        <taxon>Bacillales</taxon>
        <taxon>Paenibacillaceae</taxon>
        <taxon>Cohnella</taxon>
    </lineage>
</organism>
<dbReference type="Proteomes" id="UP001161691">
    <property type="component" value="Unassembled WGS sequence"/>
</dbReference>